<dbReference type="InterPro" id="IPR006963">
    <property type="entry name" value="Mopterin_OxRdtase_4Fe-4S_dom"/>
</dbReference>
<evidence type="ECO:0000313" key="6">
    <source>
        <dbReference type="EMBL" id="ASG21907.1"/>
    </source>
</evidence>
<keyword evidence="2" id="KW-0479">Metal-binding</keyword>
<evidence type="ECO:0000259" key="5">
    <source>
        <dbReference type="PROSITE" id="PS51669"/>
    </source>
</evidence>
<keyword evidence="7" id="KW-1185">Reference proteome</keyword>
<dbReference type="PANTHER" id="PTHR43742">
    <property type="entry name" value="TRIMETHYLAMINE-N-OXIDE REDUCTASE"/>
    <property type="match status" value="1"/>
</dbReference>
<dbReference type="InterPro" id="IPR006657">
    <property type="entry name" value="MoPterin_dinucl-bd_dom"/>
</dbReference>
<dbReference type="GO" id="GO:0016491">
    <property type="term" value="F:oxidoreductase activity"/>
    <property type="evidence" value="ECO:0007669"/>
    <property type="project" value="InterPro"/>
</dbReference>
<comment type="similarity">
    <text evidence="1">Belongs to the prokaryotic molybdopterin-containing oxidoreductase family.</text>
</comment>
<dbReference type="AlphaFoldDB" id="A0A248JT64"/>
<dbReference type="Gene3D" id="2.20.25.90">
    <property type="entry name" value="ADC-like domains"/>
    <property type="match status" value="1"/>
</dbReference>
<gene>
    <name evidence="6" type="ORF">Y958_08310</name>
</gene>
<dbReference type="Pfam" id="PF04879">
    <property type="entry name" value="Molybdop_Fe4S4"/>
    <property type="match status" value="1"/>
</dbReference>
<dbReference type="Gene3D" id="2.40.40.20">
    <property type="match status" value="1"/>
</dbReference>
<dbReference type="Gene3D" id="3.40.50.740">
    <property type="match status" value="1"/>
</dbReference>
<evidence type="ECO:0000313" key="7">
    <source>
        <dbReference type="Proteomes" id="UP000197153"/>
    </source>
</evidence>
<dbReference type="Pfam" id="PF00384">
    <property type="entry name" value="Molybdopterin"/>
    <property type="match status" value="1"/>
</dbReference>
<evidence type="ECO:0000256" key="1">
    <source>
        <dbReference type="ARBA" id="ARBA00010312"/>
    </source>
</evidence>
<evidence type="ECO:0000256" key="4">
    <source>
        <dbReference type="ARBA" id="ARBA00023014"/>
    </source>
</evidence>
<keyword evidence="4" id="KW-0411">Iron-sulfur</keyword>
<dbReference type="GO" id="GO:0051536">
    <property type="term" value="F:iron-sulfur cluster binding"/>
    <property type="evidence" value="ECO:0007669"/>
    <property type="project" value="UniProtKB-KW"/>
</dbReference>
<feature type="domain" description="4Fe-4S Mo/W bis-MGD-type" evidence="5">
    <location>
        <begin position="10"/>
        <end position="66"/>
    </location>
</feature>
<dbReference type="EMBL" id="CP022110">
    <property type="protein sequence ID" value="ASG21907.1"/>
    <property type="molecule type" value="Genomic_DNA"/>
</dbReference>
<dbReference type="Pfam" id="PF01568">
    <property type="entry name" value="Molydop_binding"/>
    <property type="match status" value="1"/>
</dbReference>
<sequence length="752" mass="79775">MGGPPVTGTETVAHRICPLCEACCGLEVTLVDGAVTRIRGHDADVFSHGYICPKGVALKDLHEDADRLRTPLIKRDGRFVEATYEEAFAEIERRLTPLLETHGRDAAATYIGNPAAHKMGLLLYTPVLARALGTRNIYSASTLDQMPKQLSSGLMFGHWLSIPVPDIERTRLMVILGGNPMASNGSLWTVPDFRGKALDLKARGGRLVVIDPRRTETAALADEHHFIRPGSDVFLLAALVHTLFDEDLVRLGRLADHVAGVEELRAAIAPFTPERVAVHTAIPADTIRALARDLAGSAPAVLYGRIGTCTQEFGTLASWLVDIVNVLTGNLDAPGGAMFPKAAAFAANTVGKGGTGRGVPLGRRRSRVSNAPEVYGELPVGCLAEEIETPGEGQVRALFTVAGNPVLSSPNGDRLARALDQLDLMVSVDIYLNETTRHADVVLPGVSPFQDSHYDVAFPQLSYRNHARYSPALLPRGEGVLAEWQVLLKLAAIAEGKGADADPAALDDTMAATEVARWAGDHAATVLAAVSRWTGPERLLDLALRAGPYGDGFGRKPGGLTLAAVSDSVGGIDLGALQPRIPEVLRAPSGRIELAPDILVADLARAVAALDQPAPDLVIIGRRDLRSNNSWMHNLPILAKGPFRCTVLVHPDDARRHGVVHGGRARLSRAGRVIEVQVAVSADMMPGVVSLPHGWGHDADGARLGLASQRPGANLNALLDENLRDPLSGNAVLSGVAVTLEPAPLPAVQAAE</sequence>
<reference evidence="6 7" key="1">
    <citation type="submission" date="2017-06" db="EMBL/GenBank/DDBJ databases">
        <title>Complete genome sequence of Nitrospirillum amazonense strain CBAmC, an endophytic nitrogen-fixing and plant growth-promoting bacterium, isolated from sugarcane.</title>
        <authorList>
            <person name="Schwab S."/>
            <person name="dos Santos Teixeira K.R."/>
            <person name="Simoes Araujo J.L."/>
            <person name="Soares Vidal M."/>
            <person name="Borges de Freitas H.R."/>
            <person name="Rivello Crivelaro A.L."/>
            <person name="Bueno de Camargo Nunes A."/>
            <person name="dos Santos C.M."/>
            <person name="Palmeira da Silva Rosa D."/>
            <person name="da Silva Padilha D."/>
            <person name="da Silva E."/>
            <person name="Araujo Terra L."/>
            <person name="Soares Mendes V."/>
            <person name="Farinelli L."/>
            <person name="Magalhaes Cruz L."/>
            <person name="Baldani J.I."/>
        </authorList>
    </citation>
    <scope>NUCLEOTIDE SEQUENCE [LARGE SCALE GENOMIC DNA]</scope>
    <source>
        <strain evidence="6 7">CBAmC</strain>
    </source>
</reference>
<accession>A0A248JT64</accession>
<evidence type="ECO:0000256" key="2">
    <source>
        <dbReference type="ARBA" id="ARBA00022723"/>
    </source>
</evidence>
<organism evidence="6 7">
    <name type="scientific">Nitrospirillum viridazoti CBAmc</name>
    <dbReference type="NCBI Taxonomy" id="1441467"/>
    <lineage>
        <taxon>Bacteria</taxon>
        <taxon>Pseudomonadati</taxon>
        <taxon>Pseudomonadota</taxon>
        <taxon>Alphaproteobacteria</taxon>
        <taxon>Rhodospirillales</taxon>
        <taxon>Azospirillaceae</taxon>
        <taxon>Nitrospirillum</taxon>
        <taxon>Nitrospirillum viridazoti</taxon>
    </lineage>
</organism>
<evidence type="ECO:0000256" key="3">
    <source>
        <dbReference type="ARBA" id="ARBA00023004"/>
    </source>
</evidence>
<dbReference type="KEGG" id="nao:Y958_08310"/>
<dbReference type="SUPFAM" id="SSF53706">
    <property type="entry name" value="Formate dehydrogenase/DMSO reductase, domains 1-3"/>
    <property type="match status" value="1"/>
</dbReference>
<dbReference type="InterPro" id="IPR050612">
    <property type="entry name" value="Prok_Mopterin_Oxidored"/>
</dbReference>
<dbReference type="PROSITE" id="PS51669">
    <property type="entry name" value="4FE4S_MOW_BIS_MGD"/>
    <property type="match status" value="1"/>
</dbReference>
<dbReference type="Gene3D" id="3.40.228.10">
    <property type="entry name" value="Dimethylsulfoxide Reductase, domain 2"/>
    <property type="match status" value="1"/>
</dbReference>
<dbReference type="PANTHER" id="PTHR43742:SF2">
    <property type="entry name" value="ASSIMILATORY NITRATE REDUCTASE CATALYTIC SUBUNIT"/>
    <property type="match status" value="1"/>
</dbReference>
<protein>
    <submittedName>
        <fullName evidence="6">Molybdopterin-binding oxidoreductase</fullName>
    </submittedName>
</protein>
<dbReference type="SMART" id="SM00926">
    <property type="entry name" value="Molybdop_Fe4S4"/>
    <property type="match status" value="1"/>
</dbReference>
<proteinExistence type="inferred from homology"/>
<dbReference type="GO" id="GO:0043546">
    <property type="term" value="F:molybdopterin cofactor binding"/>
    <property type="evidence" value="ECO:0007669"/>
    <property type="project" value="InterPro"/>
</dbReference>
<dbReference type="Proteomes" id="UP000197153">
    <property type="component" value="Chromosome 1"/>
</dbReference>
<name>A0A248JT64_9PROT</name>
<keyword evidence="3" id="KW-0408">Iron</keyword>
<dbReference type="InterPro" id="IPR006656">
    <property type="entry name" value="Mopterin_OxRdtase"/>
</dbReference>
<dbReference type="GO" id="GO:0046872">
    <property type="term" value="F:metal ion binding"/>
    <property type="evidence" value="ECO:0007669"/>
    <property type="project" value="UniProtKB-KW"/>
</dbReference>